<dbReference type="Pfam" id="PF04548">
    <property type="entry name" value="AIG1"/>
    <property type="match status" value="1"/>
</dbReference>
<dbReference type="Gene3D" id="3.40.50.300">
    <property type="entry name" value="P-loop containing nucleotide triphosphate hydrolases"/>
    <property type="match status" value="1"/>
</dbReference>
<evidence type="ECO:0000259" key="4">
    <source>
        <dbReference type="PROSITE" id="PS51720"/>
    </source>
</evidence>
<protein>
    <recommendedName>
        <fullName evidence="4">AIG1-type G domain-containing protein</fullName>
    </recommendedName>
</protein>
<dbReference type="EMBL" id="CAXITT010000367">
    <property type="protein sequence ID" value="CAL1540019.1"/>
    <property type="molecule type" value="Genomic_DNA"/>
</dbReference>
<evidence type="ECO:0000256" key="2">
    <source>
        <dbReference type="ARBA" id="ARBA00022741"/>
    </source>
</evidence>
<keyword evidence="3" id="KW-0342">GTP-binding</keyword>
<keyword evidence="6" id="KW-1185">Reference proteome</keyword>
<dbReference type="PANTHER" id="PTHR10903:SF184">
    <property type="entry name" value="GTP-BINDING PROTEIN A"/>
    <property type="match status" value="1"/>
</dbReference>
<evidence type="ECO:0000313" key="5">
    <source>
        <dbReference type="EMBL" id="CAL1540019.1"/>
    </source>
</evidence>
<name>A0AAV2I2B6_LYMST</name>
<comment type="similarity">
    <text evidence="1">Belongs to the TRAFAC class TrmE-Era-EngA-EngB-Septin-like GTPase superfamily. AIG1/Toc34/Toc159-like paraseptin GTPase family. IAN subfamily.</text>
</comment>
<keyword evidence="2" id="KW-0547">Nucleotide-binding</keyword>
<accession>A0AAV2I2B6</accession>
<dbReference type="PROSITE" id="PS51720">
    <property type="entry name" value="G_AIG1"/>
    <property type="match status" value="1"/>
</dbReference>
<proteinExistence type="inferred from homology"/>
<gene>
    <name evidence="5" type="ORF">GSLYS_00013752001</name>
</gene>
<dbReference type="InterPro" id="IPR027417">
    <property type="entry name" value="P-loop_NTPase"/>
</dbReference>
<dbReference type="SUPFAM" id="SSF52540">
    <property type="entry name" value="P-loop containing nucleoside triphosphate hydrolases"/>
    <property type="match status" value="1"/>
</dbReference>
<dbReference type="InterPro" id="IPR006703">
    <property type="entry name" value="G_AIG1"/>
</dbReference>
<evidence type="ECO:0000256" key="1">
    <source>
        <dbReference type="ARBA" id="ARBA00008535"/>
    </source>
</evidence>
<dbReference type="InterPro" id="IPR045058">
    <property type="entry name" value="GIMA/IAN/Toc"/>
</dbReference>
<dbReference type="AlphaFoldDB" id="A0AAV2I2B6"/>
<evidence type="ECO:0000256" key="3">
    <source>
        <dbReference type="ARBA" id="ARBA00023134"/>
    </source>
</evidence>
<reference evidence="5 6" key="1">
    <citation type="submission" date="2024-04" db="EMBL/GenBank/DDBJ databases">
        <authorList>
            <consortium name="Genoscope - CEA"/>
            <person name="William W."/>
        </authorList>
    </citation>
    <scope>NUCLEOTIDE SEQUENCE [LARGE SCALE GENOMIC DNA]</scope>
</reference>
<sequence length="406" mass="46619">MASSLPVSEGKEISLLLLGKTGHGKSFTGNSLLGWEAFAKSSNLASETITATLNCSVREDGTVVRVVDTPGVMDTENQEECTISEIMEGMSLCPNGFNALLFVIKYGIRYTAEEKRTIDILKEYFGSNFLKEFGIVIMTEGDSFDINYEDGNKSFKEWLFENESKQENKPMAELLKECNNRCVLFYNVGDEFNDKRKCCVNELFDLVKQIPTIYTSVHLELASKAREDLVTTLEIPVLHTAIQEKISLLMDQLDKDMRNNTFSYEDMKKKISALNKELEKVGIELEDKTEFLILKERLDCILRRVEDIRYSENKMTQRAEQRQMYDSLEAVKDTPTRYKIFIQKAFLIFAKILKPIGTILTFGAAHNALKEFVNHREELYETCKEEFKQLISSEREKNTKKSCFLL</sequence>
<feature type="domain" description="AIG1-type G" evidence="4">
    <location>
        <begin position="10"/>
        <end position="223"/>
    </location>
</feature>
<comment type="caution">
    <text evidence="5">The sequence shown here is derived from an EMBL/GenBank/DDBJ whole genome shotgun (WGS) entry which is preliminary data.</text>
</comment>
<dbReference type="Proteomes" id="UP001497497">
    <property type="component" value="Unassembled WGS sequence"/>
</dbReference>
<dbReference type="GO" id="GO:0005525">
    <property type="term" value="F:GTP binding"/>
    <property type="evidence" value="ECO:0007669"/>
    <property type="project" value="UniProtKB-KW"/>
</dbReference>
<dbReference type="PANTHER" id="PTHR10903">
    <property type="entry name" value="GTPASE, IMAP FAMILY MEMBER-RELATED"/>
    <property type="match status" value="1"/>
</dbReference>
<organism evidence="5 6">
    <name type="scientific">Lymnaea stagnalis</name>
    <name type="common">Great pond snail</name>
    <name type="synonym">Helix stagnalis</name>
    <dbReference type="NCBI Taxonomy" id="6523"/>
    <lineage>
        <taxon>Eukaryota</taxon>
        <taxon>Metazoa</taxon>
        <taxon>Spiralia</taxon>
        <taxon>Lophotrochozoa</taxon>
        <taxon>Mollusca</taxon>
        <taxon>Gastropoda</taxon>
        <taxon>Heterobranchia</taxon>
        <taxon>Euthyneura</taxon>
        <taxon>Panpulmonata</taxon>
        <taxon>Hygrophila</taxon>
        <taxon>Lymnaeoidea</taxon>
        <taxon>Lymnaeidae</taxon>
        <taxon>Lymnaea</taxon>
    </lineage>
</organism>
<evidence type="ECO:0000313" key="6">
    <source>
        <dbReference type="Proteomes" id="UP001497497"/>
    </source>
</evidence>